<keyword evidence="3 6" id="KW-0812">Transmembrane</keyword>
<dbReference type="Proteomes" id="UP000238882">
    <property type="component" value="Unassembled WGS sequence"/>
</dbReference>
<evidence type="ECO:0000256" key="2">
    <source>
        <dbReference type="ARBA" id="ARBA00022475"/>
    </source>
</evidence>
<dbReference type="InterPro" id="IPR050250">
    <property type="entry name" value="Macrolide_Exporter_MacB"/>
</dbReference>
<feature type="transmembrane region" description="Helical" evidence="6">
    <location>
        <begin position="381"/>
        <end position="407"/>
    </location>
</feature>
<accession>A0A2S7WP99</accession>
<evidence type="ECO:0000256" key="1">
    <source>
        <dbReference type="ARBA" id="ARBA00004651"/>
    </source>
</evidence>
<comment type="subcellular location">
    <subcellularLocation>
        <location evidence="1">Cell membrane</location>
        <topology evidence="1">Multi-pass membrane protein</topology>
    </subcellularLocation>
</comment>
<feature type="domain" description="ABC3 transporter permease C-terminal" evidence="7">
    <location>
        <begin position="290"/>
        <end position="406"/>
    </location>
</feature>
<feature type="transmembrane region" description="Helical" evidence="6">
    <location>
        <begin position="670"/>
        <end position="696"/>
    </location>
</feature>
<evidence type="ECO:0000256" key="4">
    <source>
        <dbReference type="ARBA" id="ARBA00022989"/>
    </source>
</evidence>
<name>A0A2S7WP99_9FLAO</name>
<dbReference type="InterPro" id="IPR003838">
    <property type="entry name" value="ABC3_permease_C"/>
</dbReference>
<organism evidence="9 10">
    <name type="scientific">Polaribacter porphyrae</name>
    <dbReference type="NCBI Taxonomy" id="1137780"/>
    <lineage>
        <taxon>Bacteria</taxon>
        <taxon>Pseudomonadati</taxon>
        <taxon>Bacteroidota</taxon>
        <taxon>Flavobacteriia</taxon>
        <taxon>Flavobacteriales</taxon>
        <taxon>Flavobacteriaceae</taxon>
    </lineage>
</organism>
<dbReference type="Pfam" id="PF02687">
    <property type="entry name" value="FtsX"/>
    <property type="match status" value="2"/>
</dbReference>
<feature type="transmembrane region" description="Helical" evidence="6">
    <location>
        <begin position="428"/>
        <end position="448"/>
    </location>
</feature>
<dbReference type="PANTHER" id="PTHR30572">
    <property type="entry name" value="MEMBRANE COMPONENT OF TRANSPORTER-RELATED"/>
    <property type="match status" value="1"/>
</dbReference>
<gene>
    <name evidence="9" type="ORF">BTO18_08925</name>
</gene>
<dbReference type="GO" id="GO:0005886">
    <property type="term" value="C:plasma membrane"/>
    <property type="evidence" value="ECO:0007669"/>
    <property type="project" value="UniProtKB-SubCell"/>
</dbReference>
<comment type="caution">
    <text evidence="9">The sequence shown here is derived from an EMBL/GenBank/DDBJ whole genome shotgun (WGS) entry which is preliminary data.</text>
</comment>
<evidence type="ECO:0000259" key="7">
    <source>
        <dbReference type="Pfam" id="PF02687"/>
    </source>
</evidence>
<dbReference type="RefSeq" id="WP_105015885.1">
    <property type="nucleotide sequence ID" value="NZ_MSCN01000001.1"/>
</dbReference>
<dbReference type="Pfam" id="PF12704">
    <property type="entry name" value="MacB_PCD"/>
    <property type="match status" value="1"/>
</dbReference>
<dbReference type="PANTHER" id="PTHR30572:SF18">
    <property type="entry name" value="ABC-TYPE MACROLIDE FAMILY EXPORT SYSTEM PERMEASE COMPONENT 2"/>
    <property type="match status" value="1"/>
</dbReference>
<protein>
    <recommendedName>
        <fullName evidence="11">ABC transporter permease</fullName>
    </recommendedName>
</protein>
<feature type="transmembrane region" description="Helical" evidence="6">
    <location>
        <begin position="21"/>
        <end position="41"/>
    </location>
</feature>
<dbReference type="EMBL" id="MSCN01000001">
    <property type="protein sequence ID" value="PQJ79286.1"/>
    <property type="molecule type" value="Genomic_DNA"/>
</dbReference>
<keyword evidence="4 6" id="KW-1133">Transmembrane helix</keyword>
<evidence type="ECO:0000256" key="3">
    <source>
        <dbReference type="ARBA" id="ARBA00022692"/>
    </source>
</evidence>
<dbReference type="OrthoDB" id="5933722at2"/>
<evidence type="ECO:0000313" key="9">
    <source>
        <dbReference type="EMBL" id="PQJ79286.1"/>
    </source>
</evidence>
<dbReference type="AlphaFoldDB" id="A0A2S7WP99"/>
<feature type="transmembrane region" description="Helical" evidence="6">
    <location>
        <begin position="340"/>
        <end position="361"/>
    </location>
</feature>
<sequence length="794" mass="91146">MFKHYFKISIRSLIKNKTYSLINVFGLTVAMVCFIFIALYVKFELSYDKHHHNIDNIYRVLNNETEFESEAKDVYIASPMPLFNRLQKDFPEVEEITTMATKEATLGSNEELFLANGLFSDENLFDIFDIELISGQDKKALKDQSSILLTQTTAKRIFGKEVAIGKTVSFNNKNALIVKGIIADAPKNQHFKYDFIASRNLYPNYERDVNDWFSCEQAGYILLKEGQDYKALEDKMIKYEKVLKPAYKNAGFSFFPKFTLQPAKDIHLYSNLDDEFEINSNINYIYFFSFIGFIILLLAAINYVNLAISRYTEKSKEVGIHKVLGAKKGNLIFKYVNESIILTVLSFFVAILLVVALLPLFNQFLGKEIVLNFIDDAWFLMLMFLTALLIGVISGIYPAFFLAKINLVKSLKGNVWQFKGRQFSLKDVLVIGQFIVAIGLIISSFVVYKQHNFLTKKELGYTKQNILYMPYKQKGLMAKKDLIRNELLKHPNITQVSISSQLPINITSNGPVENWEGNYQKKSMNFYRSYVDYDFIDLVDIEMVQGRSFSKNYATDFKDAYLINEAAMKKLGWKTAVGKEFFRGNVIGVVKDFHFQSLSSEIQPLFMTIRKDEDTYKGNIIVKTNESDFTNTKLFVEKTMKSIVSSEYIEVNSLEDTYNYFYEAESKLGYVFNIFAFIAIFIAGMGLFGLVSFHIVKRTKEIGIRKILGSTSIHILWILSKEFIKLIAIALLIAIPIAYYSMSNWLQNYAYRIEINIAIFLLVGAIVLVISLLTILIKAYKVTISNPVNALRTE</sequence>
<keyword evidence="10" id="KW-1185">Reference proteome</keyword>
<feature type="transmembrane region" description="Helical" evidence="6">
    <location>
        <begin position="284"/>
        <end position="306"/>
    </location>
</feature>
<keyword evidence="5 6" id="KW-0472">Membrane</keyword>
<evidence type="ECO:0000313" key="10">
    <source>
        <dbReference type="Proteomes" id="UP000238882"/>
    </source>
</evidence>
<reference evidence="9 10" key="1">
    <citation type="submission" date="2016-12" db="EMBL/GenBank/DDBJ databases">
        <title>Trade-off between light-utilization and light-protection in marine flavobacteria.</title>
        <authorList>
            <person name="Kumagai Y."/>
            <person name="Yoshizawa S."/>
            <person name="Kogure K."/>
            <person name="Iwasaki W."/>
        </authorList>
    </citation>
    <scope>NUCLEOTIDE SEQUENCE [LARGE SCALE GENOMIC DNA]</scope>
    <source>
        <strain evidence="9 10">NBRC 108759</strain>
    </source>
</reference>
<dbReference type="GO" id="GO:0022857">
    <property type="term" value="F:transmembrane transporter activity"/>
    <property type="evidence" value="ECO:0007669"/>
    <property type="project" value="TreeGrafter"/>
</dbReference>
<evidence type="ECO:0000256" key="6">
    <source>
        <dbReference type="SAM" id="Phobius"/>
    </source>
</evidence>
<evidence type="ECO:0000259" key="8">
    <source>
        <dbReference type="Pfam" id="PF12704"/>
    </source>
</evidence>
<keyword evidence="2" id="KW-1003">Cell membrane</keyword>
<evidence type="ECO:0008006" key="11">
    <source>
        <dbReference type="Google" id="ProtNLM"/>
    </source>
</evidence>
<feature type="domain" description="MacB-like periplasmic core" evidence="8">
    <location>
        <begin position="20"/>
        <end position="237"/>
    </location>
</feature>
<feature type="transmembrane region" description="Helical" evidence="6">
    <location>
        <begin position="755"/>
        <end position="777"/>
    </location>
</feature>
<dbReference type="InterPro" id="IPR025857">
    <property type="entry name" value="MacB_PCD"/>
</dbReference>
<proteinExistence type="predicted"/>
<feature type="transmembrane region" description="Helical" evidence="6">
    <location>
        <begin position="723"/>
        <end position="743"/>
    </location>
</feature>
<evidence type="ECO:0000256" key="5">
    <source>
        <dbReference type="ARBA" id="ARBA00023136"/>
    </source>
</evidence>
<feature type="domain" description="ABC3 transporter permease C-terminal" evidence="7">
    <location>
        <begin position="673"/>
        <end position="787"/>
    </location>
</feature>